<dbReference type="Proteomes" id="UP000182248">
    <property type="component" value="Unassembled WGS sequence"/>
</dbReference>
<dbReference type="GO" id="GO:0008889">
    <property type="term" value="F:glycerophosphodiester phosphodiesterase activity"/>
    <property type="evidence" value="ECO:0007669"/>
    <property type="project" value="TreeGrafter"/>
</dbReference>
<evidence type="ECO:0000313" key="2">
    <source>
        <dbReference type="EMBL" id="SFW20055.1"/>
    </source>
</evidence>
<dbReference type="PROSITE" id="PS51704">
    <property type="entry name" value="GP_PDE"/>
    <property type="match status" value="1"/>
</dbReference>
<dbReference type="GO" id="GO:0006644">
    <property type="term" value="P:phospholipid metabolic process"/>
    <property type="evidence" value="ECO:0007669"/>
    <property type="project" value="TreeGrafter"/>
</dbReference>
<accession>A0A1K1MAB3</accession>
<reference evidence="2 3" key="1">
    <citation type="submission" date="2016-11" db="EMBL/GenBank/DDBJ databases">
        <authorList>
            <person name="Jaros S."/>
            <person name="Januszkiewicz K."/>
            <person name="Wedrychowicz H."/>
        </authorList>
    </citation>
    <scope>NUCLEOTIDE SEQUENCE [LARGE SCALE GENOMIC DNA]</scope>
    <source>
        <strain evidence="2 3">CGMCC 1.12145</strain>
    </source>
</reference>
<dbReference type="GO" id="GO:0005886">
    <property type="term" value="C:plasma membrane"/>
    <property type="evidence" value="ECO:0007669"/>
    <property type="project" value="TreeGrafter"/>
</dbReference>
<dbReference type="STRING" id="1150368.SAMN02927921_00513"/>
<dbReference type="RefSeq" id="WP_072315905.1">
    <property type="nucleotide sequence ID" value="NZ_FPJE01000002.1"/>
</dbReference>
<dbReference type="PANTHER" id="PTHR46320:SF1">
    <property type="entry name" value="GLYCEROPHOSPHODIESTER PHOSPHODIESTERASE 1"/>
    <property type="match status" value="1"/>
</dbReference>
<dbReference type="Gene3D" id="3.20.20.190">
    <property type="entry name" value="Phosphatidylinositol (PI) phosphodiesterase"/>
    <property type="match status" value="1"/>
</dbReference>
<dbReference type="CDD" id="cd08566">
    <property type="entry name" value="GDPD_AtGDE_like"/>
    <property type="match status" value="1"/>
</dbReference>
<dbReference type="InterPro" id="IPR017946">
    <property type="entry name" value="PLC-like_Pdiesterase_TIM-brl"/>
</dbReference>
<dbReference type="InterPro" id="IPR030395">
    <property type="entry name" value="GP_PDE_dom"/>
</dbReference>
<dbReference type="EMBL" id="FPJE01000002">
    <property type="protein sequence ID" value="SFW20055.1"/>
    <property type="molecule type" value="Genomic_DNA"/>
</dbReference>
<feature type="domain" description="GP-PDE" evidence="1">
    <location>
        <begin position="60"/>
        <end position="311"/>
    </location>
</feature>
<dbReference type="Pfam" id="PF03009">
    <property type="entry name" value="GDPD"/>
    <property type="match status" value="1"/>
</dbReference>
<evidence type="ECO:0000259" key="1">
    <source>
        <dbReference type="PROSITE" id="PS51704"/>
    </source>
</evidence>
<sequence>MKKRLVSVFVLIFILVNCKNNKENHNTTQEKTVPVNEESRSYTQIHEIRDNLLHPDNGQVIVVAHRGDWRNAPENSLPAIQSCIDMGVDMVEIDVRETRDGHLVLMHDGTIDRTTTGKGKVSEWSLDRLKTLRLRDGLGVPTPNRIPTLEEALNLCKGKIMVNLDKSYDIFDKCFEVAQRTGTLDQVIIKGARTNEEVREQFGKYLDKVMFMPMVRLSDPKAEEIINGYMKNDIPVAFEFTVPSDTIALIKRFGEIRSQGAGIWINSLWPQHNGGHDDEKAYADPHVYEWFTDNHINIIQTDRPAILLKYLRSRGYHH</sequence>
<dbReference type="GO" id="GO:0070291">
    <property type="term" value="P:N-acylethanolamine metabolic process"/>
    <property type="evidence" value="ECO:0007669"/>
    <property type="project" value="TreeGrafter"/>
</dbReference>
<proteinExistence type="predicted"/>
<protein>
    <submittedName>
        <fullName evidence="2">Glycerophosphoryl diester phosphodiesterase</fullName>
    </submittedName>
</protein>
<dbReference type="OrthoDB" id="384721at2"/>
<dbReference type="InterPro" id="IPR032160">
    <property type="entry name" value="DUF4996"/>
</dbReference>
<dbReference type="PANTHER" id="PTHR46320">
    <property type="entry name" value="GLYCEROPHOSPHODIESTER PHOSPHODIESTERASE 1"/>
    <property type="match status" value="1"/>
</dbReference>
<dbReference type="AlphaFoldDB" id="A0A1K1MAB3"/>
<dbReference type="SUPFAM" id="SSF51695">
    <property type="entry name" value="PLC-like phosphodiesterases"/>
    <property type="match status" value="1"/>
</dbReference>
<dbReference type="Pfam" id="PF16387">
    <property type="entry name" value="DUF4996"/>
    <property type="match status" value="1"/>
</dbReference>
<gene>
    <name evidence="2" type="ORF">SAMN02927921_00513</name>
</gene>
<organism evidence="2 3">
    <name type="scientific">Sinomicrobium oceani</name>
    <dbReference type="NCBI Taxonomy" id="1150368"/>
    <lineage>
        <taxon>Bacteria</taxon>
        <taxon>Pseudomonadati</taxon>
        <taxon>Bacteroidota</taxon>
        <taxon>Flavobacteriia</taxon>
        <taxon>Flavobacteriales</taxon>
        <taxon>Flavobacteriaceae</taxon>
        <taxon>Sinomicrobium</taxon>
    </lineage>
</organism>
<dbReference type="GO" id="GO:0006580">
    <property type="term" value="P:ethanolamine metabolic process"/>
    <property type="evidence" value="ECO:0007669"/>
    <property type="project" value="TreeGrafter"/>
</dbReference>
<keyword evidence="3" id="KW-1185">Reference proteome</keyword>
<name>A0A1K1MAB3_9FLAO</name>
<evidence type="ECO:0000313" key="3">
    <source>
        <dbReference type="Proteomes" id="UP000182248"/>
    </source>
</evidence>